<accession>A0A8J3QUN0</accession>
<reference evidence="1" key="1">
    <citation type="submission" date="2021-01" db="EMBL/GenBank/DDBJ databases">
        <title>Whole genome shotgun sequence of Rugosimonospora africana NBRC 104875.</title>
        <authorList>
            <person name="Komaki H."/>
            <person name="Tamura T."/>
        </authorList>
    </citation>
    <scope>NUCLEOTIDE SEQUENCE</scope>
    <source>
        <strain evidence="1">NBRC 104875</strain>
    </source>
</reference>
<dbReference type="RefSeq" id="WP_203919654.1">
    <property type="nucleotide sequence ID" value="NZ_BONZ01000039.1"/>
</dbReference>
<sequence length="614" mass="67874">MQRSRVTVQYGHLPGQVFEHEVDGIYCVVRDISGGRPDIPIEQVLEALDHRLAQWRANGGDAPSFPNNLLEHADTFRLVRPEWVRWDVWPVLLFCGNRECGHVLVLRTGRQADTGIPESRRCRRCRTGAYRQLPYYQVHGCGKRRQLQVPQCPDHLTDDRTFEDTGSFVTAGFRCSRPTCRRWLPMRFATCVDCAWAKSDPSRARTLTLVTARDAKAYYGHRLTLVNIDAQLRDVRNSDRAAVYALGHYMDTVGDLSGMLAAGRGAGPASPNAEAARLLEMIRERYGHDTEAVQQAQAMVDATRGDEPALERTRAALQPHTVGAATSDRRIFERAFLHARHSVDNLTDIAATLTTAGSTELADRIHTGLAAARQLGLSRVALVRDFPIALVGYGYSRVHSDERARLSPLDPTRDTQQLPLVAVDANTEGLLVECDPVVLWHFCRSNGWTQAWPTADGPTTEQARAWVLDMTYAAVPTEAADAIRRVTHVWSHLLMHALAYHSSFSANSVGEYLLERTASTLIFVAKFNAFNLGALGALAEQHLRLWLSDAAEAAASCVHDPVCLAERGGCHKCLAVAFGCERFNRGLDRAYLVGGGRLAIQEGFLHTAARRAGG</sequence>
<gene>
    <name evidence="1" type="ORF">Raf01_42300</name>
</gene>
<dbReference type="AlphaFoldDB" id="A0A8J3QUN0"/>
<organism evidence="1 2">
    <name type="scientific">Rugosimonospora africana</name>
    <dbReference type="NCBI Taxonomy" id="556532"/>
    <lineage>
        <taxon>Bacteria</taxon>
        <taxon>Bacillati</taxon>
        <taxon>Actinomycetota</taxon>
        <taxon>Actinomycetes</taxon>
        <taxon>Micromonosporales</taxon>
        <taxon>Micromonosporaceae</taxon>
        <taxon>Rugosimonospora</taxon>
    </lineage>
</organism>
<dbReference type="Proteomes" id="UP000642748">
    <property type="component" value="Unassembled WGS sequence"/>
</dbReference>
<evidence type="ECO:0008006" key="3">
    <source>
        <dbReference type="Google" id="ProtNLM"/>
    </source>
</evidence>
<dbReference type="EMBL" id="BONZ01000039">
    <property type="protein sequence ID" value="GIH16058.1"/>
    <property type="molecule type" value="Genomic_DNA"/>
</dbReference>
<keyword evidence="2" id="KW-1185">Reference proteome</keyword>
<evidence type="ECO:0000313" key="2">
    <source>
        <dbReference type="Proteomes" id="UP000642748"/>
    </source>
</evidence>
<protein>
    <recommendedName>
        <fullName evidence="3">DUF1998 domain-containing protein</fullName>
    </recommendedName>
</protein>
<name>A0A8J3QUN0_9ACTN</name>
<evidence type="ECO:0000313" key="1">
    <source>
        <dbReference type="EMBL" id="GIH16058.1"/>
    </source>
</evidence>
<comment type="caution">
    <text evidence="1">The sequence shown here is derived from an EMBL/GenBank/DDBJ whole genome shotgun (WGS) entry which is preliminary data.</text>
</comment>
<proteinExistence type="predicted"/>